<evidence type="ECO:0000313" key="2">
    <source>
        <dbReference type="EMBL" id="SES29007.1"/>
    </source>
</evidence>
<proteinExistence type="predicted"/>
<dbReference type="EMBL" id="FOGI01000009">
    <property type="protein sequence ID" value="SES29007.1"/>
    <property type="molecule type" value="Genomic_DNA"/>
</dbReference>
<gene>
    <name evidence="2" type="ORF">SAMN04487818_109371</name>
</gene>
<name>A0A1H9W5R5_9PSEU</name>
<evidence type="ECO:0000256" key="1">
    <source>
        <dbReference type="SAM" id="Phobius"/>
    </source>
</evidence>
<keyword evidence="1" id="KW-1133">Transmembrane helix</keyword>
<keyword evidence="3" id="KW-1185">Reference proteome</keyword>
<sequence length="160" mass="16718">MAVTGTESVGTDVRRTLHLTFEDPALPARPVPRRAVDRARADVVGKAGRVNTVHRVELADAVNRVGSTTEVPTADSTDAAEQVETPVVETAAAPVRRLSPHARAMVLAERLLGSWAPTLHLAMLLLACVSAGLVVLAVLTGIVPALLSAGLLVAIAAMRR</sequence>
<keyword evidence="1" id="KW-0472">Membrane</keyword>
<protein>
    <submittedName>
        <fullName evidence="2">Uncharacterized protein</fullName>
    </submittedName>
</protein>
<accession>A0A1H9W5R5</accession>
<organism evidence="2 3">
    <name type="scientific">Actinokineospora terrae</name>
    <dbReference type="NCBI Taxonomy" id="155974"/>
    <lineage>
        <taxon>Bacteria</taxon>
        <taxon>Bacillati</taxon>
        <taxon>Actinomycetota</taxon>
        <taxon>Actinomycetes</taxon>
        <taxon>Pseudonocardiales</taxon>
        <taxon>Pseudonocardiaceae</taxon>
        <taxon>Actinokineospora</taxon>
    </lineage>
</organism>
<reference evidence="3" key="1">
    <citation type="submission" date="2016-10" db="EMBL/GenBank/DDBJ databases">
        <authorList>
            <person name="Varghese N."/>
            <person name="Submissions S."/>
        </authorList>
    </citation>
    <scope>NUCLEOTIDE SEQUENCE [LARGE SCALE GENOMIC DNA]</scope>
    <source>
        <strain evidence="3">DSM 44260</strain>
    </source>
</reference>
<dbReference type="Proteomes" id="UP000199051">
    <property type="component" value="Unassembled WGS sequence"/>
</dbReference>
<feature type="transmembrane region" description="Helical" evidence="1">
    <location>
        <begin position="121"/>
        <end position="154"/>
    </location>
</feature>
<keyword evidence="1" id="KW-0812">Transmembrane</keyword>
<evidence type="ECO:0000313" key="3">
    <source>
        <dbReference type="Proteomes" id="UP000199051"/>
    </source>
</evidence>
<dbReference type="AlphaFoldDB" id="A0A1H9W5R5"/>